<feature type="binding site" evidence="12">
    <location>
        <position position="294"/>
    </location>
    <ligand>
        <name>NAD(+)</name>
        <dbReference type="ChEBI" id="CHEBI:57540"/>
    </ligand>
</feature>
<feature type="binding site" evidence="12">
    <location>
        <position position="119"/>
    </location>
    <ligand>
        <name>NAD(+)</name>
        <dbReference type="ChEBI" id="CHEBI:57540"/>
    </ligand>
</feature>
<evidence type="ECO:0000256" key="7">
    <source>
        <dbReference type="ARBA" id="ARBA00022842"/>
    </source>
</evidence>
<evidence type="ECO:0000256" key="3">
    <source>
        <dbReference type="ARBA" id="ARBA00022705"/>
    </source>
</evidence>
<dbReference type="Gene3D" id="2.40.50.140">
    <property type="entry name" value="Nucleic acid-binding proteins"/>
    <property type="match status" value="1"/>
</dbReference>
<dbReference type="Pfam" id="PF12826">
    <property type="entry name" value="HHH_2"/>
    <property type="match status" value="1"/>
</dbReference>
<dbReference type="HAMAP" id="MF_01588">
    <property type="entry name" value="DNA_ligase_A"/>
    <property type="match status" value="1"/>
</dbReference>
<dbReference type="GO" id="GO:0005829">
    <property type="term" value="C:cytosol"/>
    <property type="evidence" value="ECO:0007669"/>
    <property type="project" value="TreeGrafter"/>
</dbReference>
<dbReference type="GO" id="GO:0046872">
    <property type="term" value="F:metal ion binding"/>
    <property type="evidence" value="ECO:0007669"/>
    <property type="project" value="UniProtKB-KW"/>
</dbReference>
<dbReference type="CDD" id="cd17748">
    <property type="entry name" value="BRCT_DNA_ligase_like"/>
    <property type="match status" value="1"/>
</dbReference>
<dbReference type="FunFam" id="3.30.470.30:FF:000001">
    <property type="entry name" value="DNA ligase"/>
    <property type="match status" value="1"/>
</dbReference>
<feature type="binding site" evidence="12">
    <location>
        <position position="434"/>
    </location>
    <ligand>
        <name>Zn(2+)</name>
        <dbReference type="ChEBI" id="CHEBI:29105"/>
    </ligand>
</feature>
<name>A0A0G9MQ83_9SPHN</name>
<dbReference type="AlphaFoldDB" id="A0A0G9MQ83"/>
<dbReference type="GO" id="GO:0006260">
    <property type="term" value="P:DNA replication"/>
    <property type="evidence" value="ECO:0007669"/>
    <property type="project" value="UniProtKB-KW"/>
</dbReference>
<dbReference type="InterPro" id="IPR013839">
    <property type="entry name" value="DNAligase_adenylation"/>
</dbReference>
<evidence type="ECO:0000256" key="1">
    <source>
        <dbReference type="ARBA" id="ARBA00004067"/>
    </source>
</evidence>
<feature type="binding site" evidence="12">
    <location>
        <position position="318"/>
    </location>
    <ligand>
        <name>NAD(+)</name>
        <dbReference type="ChEBI" id="CHEBI:57540"/>
    </ligand>
</feature>
<feature type="binding site" evidence="12">
    <location>
        <begin position="35"/>
        <end position="39"/>
    </location>
    <ligand>
        <name>NAD(+)</name>
        <dbReference type="ChEBI" id="CHEBI:57540"/>
    </ligand>
</feature>
<dbReference type="PANTHER" id="PTHR23389:SF9">
    <property type="entry name" value="DNA LIGASE"/>
    <property type="match status" value="1"/>
</dbReference>
<dbReference type="CDD" id="cd00114">
    <property type="entry name" value="LIGANc"/>
    <property type="match status" value="1"/>
</dbReference>
<dbReference type="Pfam" id="PF03120">
    <property type="entry name" value="OB_DNA_ligase"/>
    <property type="match status" value="1"/>
</dbReference>
<keyword evidence="5 12" id="KW-0227">DNA damage</keyword>
<keyword evidence="14" id="KW-1185">Reference proteome</keyword>
<keyword evidence="6 12" id="KW-0862">Zinc</keyword>
<dbReference type="InterPro" id="IPR013840">
    <property type="entry name" value="DNAligase_N"/>
</dbReference>
<reference evidence="13 14" key="1">
    <citation type="submission" date="2015-04" db="EMBL/GenBank/DDBJ databases">
        <title>The draft genome sequence of Erythrobacr gangjinensis K7-2.</title>
        <authorList>
            <person name="Zhuang L."/>
            <person name="Liu Y."/>
            <person name="Shao Z."/>
        </authorList>
    </citation>
    <scope>NUCLEOTIDE SEQUENCE [LARGE SCALE GENOMIC DNA]</scope>
    <source>
        <strain evidence="13 14">K7-2</strain>
    </source>
</reference>
<dbReference type="GO" id="GO:0006281">
    <property type="term" value="P:DNA repair"/>
    <property type="evidence" value="ECO:0007669"/>
    <property type="project" value="UniProtKB-KW"/>
</dbReference>
<dbReference type="NCBIfam" id="NF005932">
    <property type="entry name" value="PRK07956.1"/>
    <property type="match status" value="1"/>
</dbReference>
<dbReference type="InterPro" id="IPR041663">
    <property type="entry name" value="DisA/LigA_HHH"/>
</dbReference>
<dbReference type="SUPFAM" id="SSF56091">
    <property type="entry name" value="DNA ligase/mRNA capping enzyme, catalytic domain"/>
    <property type="match status" value="1"/>
</dbReference>
<dbReference type="InterPro" id="IPR004149">
    <property type="entry name" value="Znf_DNAligase_C4"/>
</dbReference>
<dbReference type="Gene3D" id="6.20.10.30">
    <property type="match status" value="1"/>
</dbReference>
<dbReference type="FunFam" id="1.10.150.20:FF:000007">
    <property type="entry name" value="DNA ligase"/>
    <property type="match status" value="1"/>
</dbReference>
<dbReference type="InterPro" id="IPR001357">
    <property type="entry name" value="BRCT_dom"/>
</dbReference>
<evidence type="ECO:0000256" key="4">
    <source>
        <dbReference type="ARBA" id="ARBA00022723"/>
    </source>
</evidence>
<dbReference type="EC" id="6.5.1.2" evidence="12"/>
<dbReference type="PANTHER" id="PTHR23389">
    <property type="entry name" value="CHROMOSOME TRANSMISSION FIDELITY FACTOR 18"/>
    <property type="match status" value="1"/>
</dbReference>
<dbReference type="PIRSF" id="PIRSF001604">
    <property type="entry name" value="LigA"/>
    <property type="match status" value="1"/>
</dbReference>
<keyword evidence="7 12" id="KW-0460">Magnesium</keyword>
<dbReference type="PROSITE" id="PS50172">
    <property type="entry name" value="BRCT"/>
    <property type="match status" value="1"/>
</dbReference>
<evidence type="ECO:0000256" key="8">
    <source>
        <dbReference type="ARBA" id="ARBA00023027"/>
    </source>
</evidence>
<evidence type="ECO:0000256" key="10">
    <source>
        <dbReference type="ARBA" id="ARBA00023211"/>
    </source>
</evidence>
<evidence type="ECO:0000256" key="9">
    <source>
        <dbReference type="ARBA" id="ARBA00023204"/>
    </source>
</evidence>
<feature type="binding site" evidence="12">
    <location>
        <position position="410"/>
    </location>
    <ligand>
        <name>Zn(2+)</name>
        <dbReference type="ChEBI" id="CHEBI:29105"/>
    </ligand>
</feature>
<keyword evidence="8 12" id="KW-0520">NAD</keyword>
<organism evidence="13 14">
    <name type="scientific">Aurantiacibacter gangjinensis</name>
    <dbReference type="NCBI Taxonomy" id="502682"/>
    <lineage>
        <taxon>Bacteria</taxon>
        <taxon>Pseudomonadati</taxon>
        <taxon>Pseudomonadota</taxon>
        <taxon>Alphaproteobacteria</taxon>
        <taxon>Sphingomonadales</taxon>
        <taxon>Erythrobacteraceae</taxon>
        <taxon>Aurantiacibacter</taxon>
    </lineage>
</organism>
<evidence type="ECO:0000256" key="12">
    <source>
        <dbReference type="HAMAP-Rule" id="MF_01588"/>
    </source>
</evidence>
<dbReference type="EMBL" id="LBHC01000001">
    <property type="protein sequence ID" value="KLE32724.1"/>
    <property type="molecule type" value="Genomic_DNA"/>
</dbReference>
<dbReference type="Proteomes" id="UP000053070">
    <property type="component" value="Unassembled WGS sequence"/>
</dbReference>
<dbReference type="InterPro" id="IPR012340">
    <property type="entry name" value="NA-bd_OB-fold"/>
</dbReference>
<dbReference type="Gene3D" id="1.10.287.610">
    <property type="entry name" value="Helix hairpin bin"/>
    <property type="match status" value="1"/>
</dbReference>
<evidence type="ECO:0000256" key="6">
    <source>
        <dbReference type="ARBA" id="ARBA00022833"/>
    </source>
</evidence>
<dbReference type="KEGG" id="egn:BMF35_a1692"/>
<feature type="binding site" evidence="12">
    <location>
        <position position="178"/>
    </location>
    <ligand>
        <name>NAD(+)</name>
        <dbReference type="ChEBI" id="CHEBI:57540"/>
    </ligand>
</feature>
<evidence type="ECO:0000256" key="11">
    <source>
        <dbReference type="ARBA" id="ARBA00034005"/>
    </source>
</evidence>
<dbReference type="PATRIC" id="fig|502682.8.peg.277"/>
<comment type="function">
    <text evidence="1 12">DNA ligase that catalyzes the formation of phosphodiester linkages between 5'-phosphoryl and 3'-hydroxyl groups in double-stranded DNA using NAD as a coenzyme and as the energy source for the reaction. It is essential for DNA replication and repair of damaged DNA.</text>
</comment>
<dbReference type="PROSITE" id="PS01056">
    <property type="entry name" value="DNA_LIGASE_N2"/>
    <property type="match status" value="1"/>
</dbReference>
<comment type="caution">
    <text evidence="13">The sequence shown here is derived from an EMBL/GenBank/DDBJ whole genome shotgun (WGS) entry which is preliminary data.</text>
</comment>
<dbReference type="OrthoDB" id="9759736at2"/>
<gene>
    <name evidence="12" type="primary">ligA</name>
    <name evidence="13" type="ORF">AAW01_01345</name>
</gene>
<proteinExistence type="inferred from homology"/>
<accession>A0A0G9MQ83</accession>
<dbReference type="Gene3D" id="1.10.150.20">
    <property type="entry name" value="5' to 3' exonuclease, C-terminal subdomain"/>
    <property type="match status" value="2"/>
</dbReference>
<protein>
    <recommendedName>
        <fullName evidence="12">DNA ligase</fullName>
        <ecNumber evidence="12">6.5.1.2</ecNumber>
    </recommendedName>
    <alternativeName>
        <fullName evidence="12">Polydeoxyribonucleotide synthase [NAD(+)]</fullName>
    </alternativeName>
</protein>
<dbReference type="RefSeq" id="WP_047005574.1">
    <property type="nucleotide sequence ID" value="NZ_CP018097.1"/>
</dbReference>
<dbReference type="InterPro" id="IPR036420">
    <property type="entry name" value="BRCT_dom_sf"/>
</dbReference>
<comment type="cofactor">
    <cofactor evidence="12">
        <name>Mg(2+)</name>
        <dbReference type="ChEBI" id="CHEBI:18420"/>
    </cofactor>
    <cofactor evidence="12">
        <name>Mn(2+)</name>
        <dbReference type="ChEBI" id="CHEBI:29035"/>
    </cofactor>
</comment>
<dbReference type="InterPro" id="IPR001679">
    <property type="entry name" value="DNA_ligase"/>
</dbReference>
<keyword evidence="2 12" id="KW-0436">Ligase</keyword>
<feature type="binding site" evidence="12">
    <location>
        <position position="142"/>
    </location>
    <ligand>
        <name>NAD(+)</name>
        <dbReference type="ChEBI" id="CHEBI:57540"/>
    </ligand>
</feature>
<keyword evidence="9 12" id="KW-0234">DNA repair</keyword>
<dbReference type="Pfam" id="PF01653">
    <property type="entry name" value="DNA_ligase_aden"/>
    <property type="match status" value="1"/>
</dbReference>
<evidence type="ECO:0000256" key="2">
    <source>
        <dbReference type="ARBA" id="ARBA00022598"/>
    </source>
</evidence>
<dbReference type="SUPFAM" id="SSF52113">
    <property type="entry name" value="BRCT domain"/>
    <property type="match status" value="1"/>
</dbReference>
<feature type="binding site" evidence="12">
    <location>
        <position position="413"/>
    </location>
    <ligand>
        <name>Zn(2+)</name>
        <dbReference type="ChEBI" id="CHEBI:29105"/>
    </ligand>
</feature>
<feature type="binding site" evidence="12">
    <location>
        <begin position="85"/>
        <end position="86"/>
    </location>
    <ligand>
        <name>NAD(+)</name>
        <dbReference type="ChEBI" id="CHEBI:57540"/>
    </ligand>
</feature>
<dbReference type="SMART" id="SM00292">
    <property type="entry name" value="BRCT"/>
    <property type="match status" value="1"/>
</dbReference>
<dbReference type="SMART" id="SM00532">
    <property type="entry name" value="LIGANc"/>
    <property type="match status" value="1"/>
</dbReference>
<comment type="similarity">
    <text evidence="12">Belongs to the NAD-dependent DNA ligase family. LigA subfamily.</text>
</comment>
<dbReference type="SUPFAM" id="SSF47781">
    <property type="entry name" value="RuvA domain 2-like"/>
    <property type="match status" value="1"/>
</dbReference>
<comment type="caution">
    <text evidence="12">Lacks conserved residue(s) required for the propagation of feature annotation.</text>
</comment>
<dbReference type="Pfam" id="PF00533">
    <property type="entry name" value="BRCT"/>
    <property type="match status" value="1"/>
</dbReference>
<keyword evidence="4 12" id="KW-0479">Metal-binding</keyword>
<dbReference type="Pfam" id="PF03119">
    <property type="entry name" value="DNA_ligase_ZBD"/>
    <property type="match status" value="1"/>
</dbReference>
<sequence>MMNDAQAANELMRLARQIAKHNKLYHAEDAPEISDAEYDALVRRNAELEAQFPHLVRADSPSQAVGHEIAASPLSKVEHEVRMLSLDNAFADEEVADFAARVRRFLSLDESETVAFTAEDKIDGLSCSLRYEKGELVLAATRGDGSVGETVTANVAHVEGIPQALKGDVPDVFEIRGEVYMSRADFAALNAAQEEAGGKLFANPRNAAAGSLRQKDASVTAERPLKFWAHGWGATSDVPGETQQDVVRAIESWGVPVSPLFTRVESVEAMLAHYATIAAARPDLPYEIDGVVYKVDRLDWQKRLGFVAKAPRWALAHKFPAERAETTVEAIDIQVGRTGKLTPVGRLAPVLVGGVTVTNVTLHNRDEIARLGVRPGDRVVIQRAGDVIPQVVENLTRDADRPAFDFPDHCPVCDSEAVAEEGEVDVRCTGGLICRAQQFERLKHFVSRGALDIDGLGEKTIAEFIEHGWLDSGPADIFRLKNREAEILALDGWKEKSARNLLASIEAKRQPDAARLLFGLGIRHVGAVTARDLLKHFHALPALRAAAEAARAGDEDAAQSLTAIDGIGSAVVEALGDFFHEEHNRALWDDLLSEVSPPRYEVESVDSPVAGKVVVFTGKLETMSRDEAKAQAERLGAKASGSVSAKTDLLVAGPGAGSKLKKAEELGIEVMDEAGWAAIVEAAG</sequence>
<dbReference type="Gene3D" id="3.30.470.30">
    <property type="entry name" value="DNA ligase/mRNA capping enzyme"/>
    <property type="match status" value="1"/>
</dbReference>
<dbReference type="STRING" id="502682.BMF35_a1692"/>
<dbReference type="NCBIfam" id="TIGR00575">
    <property type="entry name" value="dnlj"/>
    <property type="match status" value="1"/>
</dbReference>
<evidence type="ECO:0000313" key="14">
    <source>
        <dbReference type="Proteomes" id="UP000053070"/>
    </source>
</evidence>
<keyword evidence="3 12" id="KW-0235">DNA replication</keyword>
<dbReference type="InterPro" id="IPR010994">
    <property type="entry name" value="RuvA_2-like"/>
</dbReference>
<dbReference type="Gene3D" id="3.40.50.10190">
    <property type="entry name" value="BRCT domain"/>
    <property type="match status" value="1"/>
</dbReference>
<dbReference type="InterPro" id="IPR033136">
    <property type="entry name" value="DNA_ligase_CS"/>
</dbReference>
<dbReference type="SUPFAM" id="SSF50249">
    <property type="entry name" value="Nucleic acid-binding proteins"/>
    <property type="match status" value="1"/>
</dbReference>
<evidence type="ECO:0000256" key="5">
    <source>
        <dbReference type="ARBA" id="ARBA00022763"/>
    </source>
</evidence>
<evidence type="ECO:0000313" key="13">
    <source>
        <dbReference type="EMBL" id="KLE32724.1"/>
    </source>
</evidence>
<dbReference type="GO" id="GO:0003911">
    <property type="term" value="F:DNA ligase (NAD+) activity"/>
    <property type="evidence" value="ECO:0007669"/>
    <property type="project" value="UniProtKB-UniRule"/>
</dbReference>
<keyword evidence="10 12" id="KW-0464">Manganese</keyword>
<feature type="active site" description="N6-AMP-lysine intermediate" evidence="12">
    <location>
        <position position="121"/>
    </location>
</feature>
<comment type="catalytic activity">
    <reaction evidence="11 12">
        <text>NAD(+) + (deoxyribonucleotide)n-3'-hydroxyl + 5'-phospho-(deoxyribonucleotide)m = (deoxyribonucleotide)n+m + AMP + beta-nicotinamide D-nucleotide.</text>
        <dbReference type="EC" id="6.5.1.2"/>
    </reaction>
</comment>
<dbReference type="InterPro" id="IPR004150">
    <property type="entry name" value="NAD_DNA_ligase_OB"/>
</dbReference>